<dbReference type="InterPro" id="IPR011010">
    <property type="entry name" value="DNA_brk_join_enz"/>
</dbReference>
<feature type="region of interest" description="Disordered" evidence="1">
    <location>
        <begin position="28"/>
        <end position="74"/>
    </location>
</feature>
<keyword evidence="3" id="KW-1185">Reference proteome</keyword>
<organism evidence="2 3">
    <name type="scientific">Daphnia magna</name>
    <dbReference type="NCBI Taxonomy" id="35525"/>
    <lineage>
        <taxon>Eukaryota</taxon>
        <taxon>Metazoa</taxon>
        <taxon>Ecdysozoa</taxon>
        <taxon>Arthropoda</taxon>
        <taxon>Crustacea</taxon>
        <taxon>Branchiopoda</taxon>
        <taxon>Diplostraca</taxon>
        <taxon>Cladocera</taxon>
        <taxon>Anomopoda</taxon>
        <taxon>Daphniidae</taxon>
        <taxon>Daphnia</taxon>
    </lineage>
</organism>
<gene>
    <name evidence="2" type="ORF">APZ42_026201</name>
</gene>
<evidence type="ECO:0000313" key="3">
    <source>
        <dbReference type="Proteomes" id="UP000076858"/>
    </source>
</evidence>
<evidence type="ECO:0008006" key="4">
    <source>
        <dbReference type="Google" id="ProtNLM"/>
    </source>
</evidence>
<evidence type="ECO:0000313" key="2">
    <source>
        <dbReference type="EMBL" id="KZS09550.1"/>
    </source>
</evidence>
<feature type="region of interest" description="Disordered" evidence="1">
    <location>
        <begin position="292"/>
        <end position="339"/>
    </location>
</feature>
<dbReference type="AlphaFoldDB" id="A0A162EDU2"/>
<feature type="compositionally biased region" description="Basic and acidic residues" evidence="1">
    <location>
        <begin position="113"/>
        <end position="129"/>
    </location>
</feature>
<dbReference type="SUPFAM" id="SSF56349">
    <property type="entry name" value="DNA breaking-rejoining enzymes"/>
    <property type="match status" value="1"/>
</dbReference>
<dbReference type="OrthoDB" id="6391669at2759"/>
<protein>
    <recommendedName>
        <fullName evidence="4">Tyr recombinase domain-containing protein</fullName>
    </recommendedName>
</protein>
<feature type="compositionally biased region" description="Gly residues" evidence="1">
    <location>
        <begin position="308"/>
        <end position="318"/>
    </location>
</feature>
<dbReference type="GO" id="GO:0003677">
    <property type="term" value="F:DNA binding"/>
    <property type="evidence" value="ECO:0007669"/>
    <property type="project" value="InterPro"/>
</dbReference>
<feature type="region of interest" description="Disordered" evidence="1">
    <location>
        <begin position="113"/>
        <end position="134"/>
    </location>
</feature>
<evidence type="ECO:0000256" key="1">
    <source>
        <dbReference type="SAM" id="MobiDB-lite"/>
    </source>
</evidence>
<name>A0A162EDU2_9CRUS</name>
<dbReference type="Proteomes" id="UP000076858">
    <property type="component" value="Unassembled WGS sequence"/>
</dbReference>
<dbReference type="EMBL" id="LRGB01002060">
    <property type="protein sequence ID" value="KZS09550.1"/>
    <property type="molecule type" value="Genomic_DNA"/>
</dbReference>
<reference evidence="2 3" key="1">
    <citation type="submission" date="2016-03" db="EMBL/GenBank/DDBJ databases">
        <title>EvidentialGene: Evidence-directed Construction of Genes on Genomes.</title>
        <authorList>
            <person name="Gilbert D.G."/>
            <person name="Choi J.-H."/>
            <person name="Mockaitis K."/>
            <person name="Colbourne J."/>
            <person name="Pfrender M."/>
        </authorList>
    </citation>
    <scope>NUCLEOTIDE SEQUENCE [LARGE SCALE GENOMIC DNA]</scope>
    <source>
        <strain evidence="2 3">Xinb3</strain>
        <tissue evidence="2">Complete organism</tissue>
    </source>
</reference>
<accession>A0A162EDU2</accession>
<dbReference type="PANTHER" id="PTHR35617">
    <property type="entry name" value="PHAGE_INTEGRASE DOMAIN-CONTAINING PROTEIN"/>
    <property type="match status" value="1"/>
</dbReference>
<proteinExistence type="predicted"/>
<comment type="caution">
    <text evidence="2">The sequence shown here is derived from an EMBL/GenBank/DDBJ whole genome shotgun (WGS) entry which is preliminary data.</text>
</comment>
<dbReference type="CDD" id="cd09275">
    <property type="entry name" value="RNase_HI_RT_DIRS1"/>
    <property type="match status" value="1"/>
</dbReference>
<sequence>MFVMLAFLGKRQASSERWVAVGSRRSRRSNRYRGATRDQSPSRSPLWNDRHSPLGNDLHSPLGNDRHSLPRDDRRNKSWVSFAEREKLESRERLERDRRERSRERLERILEEERERVEQPGDRQKEPKKQLKFTGARQRMKIFRDWMTSSLSAPEARNLRDSFIRKFFNTSFDLVCPQVDSSFSRRFKELKTPEMAKAETTERSLKAEQYKILDVAHPLLFLREEIAASNLTVSSRGSELLSLLKESNRFKPRECASLFGRRFIRNMVRHATDDQTLRSISRIGGSHNSSLRYRAGSSGYRGASNSRRGGGFGHGGHSGNYNDDRPTPSTEAEEITHPSDKVSKNNLAWWVNNLEVCNGKPMLAAEPDITIYSDASNSGWGGVLNGVSTRGPWTKSDQLRHINELELLAALYSLKAFTSELEGISIRLMMDNSTAVCYVNKVGGTRSKSLNDVALEIMHWCKNIGKVVPGRGLVRVPMEPAGGSLYELDVPAGIGGGGRLHSELERPEGVHFSTIQSDPPMLDQDQEGQSRCADGDTRKICCSVGISHPLLVRGSLLLAAWTLSGNDMKTKAFRKEWCSYSCQAIVKPHQLLTKVPETIGFIGALKGVKIPSGKAYRSINVYRSMLSGTLEKIKGWDVGKHPLMCKLMQGILNSTPPKPKYTEFWDTGTVLTYIESLGPDSSLSFAALSKSLVVLLALTSFFRVSDIASIDVSSIVFSGPALKFSLSKLRKSQRPSSLGQQPYYKHQIPPSIGASSVGRWIKDVLGDAGIDTSIHSAHSTRGADASKARAAGISIETILHSGSWSSESSQSLANHSQITIVGQWRKRVWLV</sequence>
<dbReference type="PANTHER" id="PTHR35617:SF3">
    <property type="entry name" value="CORE-BINDING (CB) DOMAIN-CONTAINING PROTEIN"/>
    <property type="match status" value="1"/>
</dbReference>
<feature type="compositionally biased region" description="Basic and acidic residues" evidence="1">
    <location>
        <begin position="64"/>
        <end position="74"/>
    </location>
</feature>